<evidence type="ECO:0000313" key="4">
    <source>
        <dbReference type="Proteomes" id="UP001054252"/>
    </source>
</evidence>
<dbReference type="PROSITE" id="PS50118">
    <property type="entry name" value="HMG_BOX_2"/>
    <property type="match status" value="1"/>
</dbReference>
<gene>
    <name evidence="3" type="ORF">SLEP1_g5173</name>
</gene>
<dbReference type="SUPFAM" id="SSF47095">
    <property type="entry name" value="HMG-box"/>
    <property type="match status" value="1"/>
</dbReference>
<proteinExistence type="predicted"/>
<reference evidence="3 4" key="1">
    <citation type="journal article" date="2021" name="Commun. Biol.">
        <title>The genome of Shorea leprosula (Dipterocarpaceae) highlights the ecological relevance of drought in aseasonal tropical rainforests.</title>
        <authorList>
            <person name="Ng K.K.S."/>
            <person name="Kobayashi M.J."/>
            <person name="Fawcett J.A."/>
            <person name="Hatakeyama M."/>
            <person name="Paape T."/>
            <person name="Ng C.H."/>
            <person name="Ang C.C."/>
            <person name="Tnah L.H."/>
            <person name="Lee C.T."/>
            <person name="Nishiyama T."/>
            <person name="Sese J."/>
            <person name="O'Brien M.J."/>
            <person name="Copetti D."/>
            <person name="Mohd Noor M.I."/>
            <person name="Ong R.C."/>
            <person name="Putra M."/>
            <person name="Sireger I.Z."/>
            <person name="Indrioko S."/>
            <person name="Kosugi Y."/>
            <person name="Izuno A."/>
            <person name="Isagi Y."/>
            <person name="Lee S.L."/>
            <person name="Shimizu K.K."/>
        </authorList>
    </citation>
    <scope>NUCLEOTIDE SEQUENCE [LARGE SCALE GENOMIC DNA]</scope>
    <source>
        <strain evidence="3">214</strain>
    </source>
</reference>
<organism evidence="3 4">
    <name type="scientific">Rubroshorea leprosula</name>
    <dbReference type="NCBI Taxonomy" id="152421"/>
    <lineage>
        <taxon>Eukaryota</taxon>
        <taxon>Viridiplantae</taxon>
        <taxon>Streptophyta</taxon>
        <taxon>Embryophyta</taxon>
        <taxon>Tracheophyta</taxon>
        <taxon>Spermatophyta</taxon>
        <taxon>Magnoliopsida</taxon>
        <taxon>eudicotyledons</taxon>
        <taxon>Gunneridae</taxon>
        <taxon>Pentapetalae</taxon>
        <taxon>rosids</taxon>
        <taxon>malvids</taxon>
        <taxon>Malvales</taxon>
        <taxon>Dipterocarpaceae</taxon>
        <taxon>Rubroshorea</taxon>
    </lineage>
</organism>
<sequence length="203" mass="23381">MAIPPRTRKRVHAIRRAADGSAFEKCDRCGVTVAIALADMHQCRTDNKNVKRFKGISQGQDQNVTKRISPDQPRSAFRFFMESFEGRKKGNLIHIDRKGFETWKKMSKEERQPYITQAEKVNSAYLKGLNEELIYYPQVDDDEADSAMVGKFDKLYSHGGCEESEDYDSWACDHSFETYKTETYNTDHWEMLPPPKFGDSSSS</sequence>
<dbReference type="PANTHER" id="PTHR47658">
    <property type="entry name" value="HIGH MOBILITY GROUP B PROTEIN 12-RELATED"/>
    <property type="match status" value="1"/>
</dbReference>
<dbReference type="GO" id="GO:0010197">
    <property type="term" value="P:polar nucleus fusion"/>
    <property type="evidence" value="ECO:0007669"/>
    <property type="project" value="TreeGrafter"/>
</dbReference>
<evidence type="ECO:0000259" key="2">
    <source>
        <dbReference type="PROSITE" id="PS50118"/>
    </source>
</evidence>
<protein>
    <recommendedName>
        <fullName evidence="2">HMG box domain-containing protein</fullName>
    </recommendedName>
</protein>
<dbReference type="PANTHER" id="PTHR47658:SF2">
    <property type="entry name" value="HMG-BOX (HIGH MOBILITY GROUP) DNA-BINDING FAMILY PROTEIN"/>
    <property type="match status" value="1"/>
</dbReference>
<dbReference type="GO" id="GO:0003677">
    <property type="term" value="F:DNA binding"/>
    <property type="evidence" value="ECO:0007669"/>
    <property type="project" value="UniProtKB-UniRule"/>
</dbReference>
<keyword evidence="1" id="KW-0539">Nucleus</keyword>
<evidence type="ECO:0000313" key="3">
    <source>
        <dbReference type="EMBL" id="GKU91274.1"/>
    </source>
</evidence>
<feature type="DNA-binding region" description="HMG box" evidence="1">
    <location>
        <begin position="70"/>
        <end position="133"/>
    </location>
</feature>
<keyword evidence="1" id="KW-0238">DNA-binding</keyword>
<dbReference type="Gene3D" id="1.10.30.10">
    <property type="entry name" value="High mobility group box domain"/>
    <property type="match status" value="1"/>
</dbReference>
<dbReference type="AlphaFoldDB" id="A0AAV5I0N4"/>
<dbReference type="EMBL" id="BPVZ01000005">
    <property type="protein sequence ID" value="GKU91274.1"/>
    <property type="molecule type" value="Genomic_DNA"/>
</dbReference>
<comment type="caution">
    <text evidence="3">The sequence shown here is derived from an EMBL/GenBank/DDBJ whole genome shotgun (WGS) entry which is preliminary data.</text>
</comment>
<dbReference type="InterPro" id="IPR009071">
    <property type="entry name" value="HMG_box_dom"/>
</dbReference>
<dbReference type="Proteomes" id="UP001054252">
    <property type="component" value="Unassembled WGS sequence"/>
</dbReference>
<keyword evidence="4" id="KW-1185">Reference proteome</keyword>
<dbReference type="GO" id="GO:0005634">
    <property type="term" value="C:nucleus"/>
    <property type="evidence" value="ECO:0007669"/>
    <property type="project" value="UniProtKB-UniRule"/>
</dbReference>
<accession>A0AAV5I0N4</accession>
<feature type="domain" description="HMG box" evidence="2">
    <location>
        <begin position="70"/>
        <end position="133"/>
    </location>
</feature>
<name>A0AAV5I0N4_9ROSI</name>
<evidence type="ECO:0000256" key="1">
    <source>
        <dbReference type="PROSITE-ProRule" id="PRU00267"/>
    </source>
</evidence>
<dbReference type="InterPro" id="IPR036910">
    <property type="entry name" value="HMG_box_dom_sf"/>
</dbReference>